<comment type="subcellular location">
    <subcellularLocation>
        <location evidence="1">Membrane</location>
        <topology evidence="1">Single-pass type IV membrane protein</topology>
    </subcellularLocation>
</comment>
<evidence type="ECO:0000256" key="1">
    <source>
        <dbReference type="ARBA" id="ARBA00004211"/>
    </source>
</evidence>
<dbReference type="InterPro" id="IPR000727">
    <property type="entry name" value="T_SNARE_dom"/>
</dbReference>
<dbReference type="GO" id="GO:0015031">
    <property type="term" value="P:protein transport"/>
    <property type="evidence" value="ECO:0007669"/>
    <property type="project" value="UniProtKB-KW"/>
</dbReference>
<dbReference type="GO" id="GO:0006890">
    <property type="term" value="P:retrograde vesicle-mediated transport, Golgi to endoplasmic reticulum"/>
    <property type="evidence" value="ECO:0007669"/>
    <property type="project" value="TreeGrafter"/>
</dbReference>
<keyword evidence="4 10" id="KW-0812">Transmembrane</keyword>
<evidence type="ECO:0000256" key="10">
    <source>
        <dbReference type="SAM" id="Phobius"/>
    </source>
</evidence>
<keyword evidence="6 10" id="KW-1133">Transmembrane helix</keyword>
<dbReference type="GO" id="GO:0005783">
    <property type="term" value="C:endoplasmic reticulum"/>
    <property type="evidence" value="ECO:0007669"/>
    <property type="project" value="TreeGrafter"/>
</dbReference>
<keyword evidence="3" id="KW-0813">Transport</keyword>
<organism evidence="12 13">
    <name type="scientific">Opisthorchis felineus</name>
    <dbReference type="NCBI Taxonomy" id="147828"/>
    <lineage>
        <taxon>Eukaryota</taxon>
        <taxon>Metazoa</taxon>
        <taxon>Spiralia</taxon>
        <taxon>Lophotrochozoa</taxon>
        <taxon>Platyhelminthes</taxon>
        <taxon>Trematoda</taxon>
        <taxon>Digenea</taxon>
        <taxon>Opisthorchiida</taxon>
        <taxon>Opisthorchiata</taxon>
        <taxon>Opisthorchiidae</taxon>
        <taxon>Opisthorchis</taxon>
    </lineage>
</organism>
<dbReference type="STRING" id="147828.A0A4S2L9A9"/>
<dbReference type="InterPro" id="IPR010989">
    <property type="entry name" value="SNARE"/>
</dbReference>
<keyword evidence="7" id="KW-0175">Coiled coil</keyword>
<evidence type="ECO:0000259" key="11">
    <source>
        <dbReference type="PROSITE" id="PS50192"/>
    </source>
</evidence>
<accession>A0A4S2L9A9</accession>
<reference evidence="12 13" key="1">
    <citation type="journal article" date="2019" name="BMC Genomics">
        <title>New insights from Opisthorchis felineus genome: update on genomics of the epidemiologically important liver flukes.</title>
        <authorList>
            <person name="Ershov N.I."/>
            <person name="Mordvinov V.A."/>
            <person name="Prokhortchouk E.B."/>
            <person name="Pakharukova M.Y."/>
            <person name="Gunbin K.V."/>
            <person name="Ustyantsev K."/>
            <person name="Genaev M.A."/>
            <person name="Blinov A.G."/>
            <person name="Mazur A."/>
            <person name="Boulygina E."/>
            <person name="Tsygankova S."/>
            <person name="Khrameeva E."/>
            <person name="Chekanov N."/>
            <person name="Fan G."/>
            <person name="Xiao A."/>
            <person name="Zhang H."/>
            <person name="Xu X."/>
            <person name="Yang H."/>
            <person name="Solovyev V."/>
            <person name="Lee S.M."/>
            <person name="Liu X."/>
            <person name="Afonnikov D.A."/>
            <person name="Skryabin K.G."/>
        </authorList>
    </citation>
    <scope>NUCLEOTIDE SEQUENCE [LARGE SCALE GENOMIC DNA]</scope>
    <source>
        <strain evidence="12">AK-0245</strain>
        <tissue evidence="12">Whole organism</tissue>
    </source>
</reference>
<evidence type="ECO:0000256" key="9">
    <source>
        <dbReference type="SAM" id="MobiDB-lite"/>
    </source>
</evidence>
<dbReference type="EMBL" id="SJOL01009033">
    <property type="protein sequence ID" value="TGZ58976.1"/>
    <property type="molecule type" value="Genomic_DNA"/>
</dbReference>
<evidence type="ECO:0000256" key="4">
    <source>
        <dbReference type="ARBA" id="ARBA00022692"/>
    </source>
</evidence>
<feature type="compositionally biased region" description="Basic and acidic residues" evidence="9">
    <location>
        <begin position="202"/>
        <end position="211"/>
    </location>
</feature>
<dbReference type="PANTHER" id="PTHR15959">
    <property type="entry name" value="SYNTAXIN-18"/>
    <property type="match status" value="1"/>
</dbReference>
<comment type="similarity">
    <text evidence="2">Belongs to the syntaxin family.</text>
</comment>
<sequence>MACDVSRIFQTIVHALETTGELSSLRTRTDSKSLKDKPQNAFSFWNRASSLRGSLCVLAGYIKRVQQLTGTSLGSSTKQRLHSELTEQVTQMIDQCTTLLLQLKETSRLDELGRVLTNDQKQLKQHRQVVVECLEEKMNKLRRLRDMELERQRHLQELTGSLAGGIRSAPPSKPLTSIPPTDSSIRSGHPPADNQTRHRPSQIHEDERPNTEDTNLSEAELQAFERENRSIYEHLSEQRDELDVVARAISEISRLNQTLSTHLSEQLEVTQQIGENFTMSTEHIRQGNEFLRNALSNKASAQFWILFTMIVLTFSLHFLDWYYP</sequence>
<keyword evidence="13" id="KW-1185">Reference proteome</keyword>
<protein>
    <recommendedName>
        <fullName evidence="11">t-SNARE coiled-coil homology domain-containing protein</fullName>
    </recommendedName>
</protein>
<keyword evidence="5" id="KW-0653">Protein transport</keyword>
<evidence type="ECO:0000313" key="12">
    <source>
        <dbReference type="EMBL" id="TGZ58976.1"/>
    </source>
</evidence>
<dbReference type="Proteomes" id="UP000308267">
    <property type="component" value="Unassembled WGS sequence"/>
</dbReference>
<dbReference type="SUPFAM" id="SSF47661">
    <property type="entry name" value="t-snare proteins"/>
    <property type="match status" value="1"/>
</dbReference>
<keyword evidence="8 10" id="KW-0472">Membrane</keyword>
<comment type="caution">
    <text evidence="12">The sequence shown here is derived from an EMBL/GenBank/DDBJ whole genome shotgun (WGS) entry which is preliminary data.</text>
</comment>
<dbReference type="OrthoDB" id="342981at2759"/>
<dbReference type="AlphaFoldDB" id="A0A4S2L9A9"/>
<dbReference type="PROSITE" id="PS50192">
    <property type="entry name" value="T_SNARE"/>
    <property type="match status" value="1"/>
</dbReference>
<feature type="compositionally biased region" description="Polar residues" evidence="9">
    <location>
        <begin position="174"/>
        <end position="186"/>
    </location>
</feature>
<evidence type="ECO:0000313" key="13">
    <source>
        <dbReference type="Proteomes" id="UP000308267"/>
    </source>
</evidence>
<name>A0A4S2L9A9_OPIFE</name>
<feature type="transmembrane region" description="Helical" evidence="10">
    <location>
        <begin position="303"/>
        <end position="323"/>
    </location>
</feature>
<dbReference type="GO" id="GO:0031201">
    <property type="term" value="C:SNARE complex"/>
    <property type="evidence" value="ECO:0007669"/>
    <property type="project" value="TreeGrafter"/>
</dbReference>
<gene>
    <name evidence="12" type="ORF">CRM22_009328</name>
</gene>
<evidence type="ECO:0000256" key="6">
    <source>
        <dbReference type="ARBA" id="ARBA00022989"/>
    </source>
</evidence>
<feature type="domain" description="T-SNARE coiled-coil homology" evidence="11">
    <location>
        <begin position="232"/>
        <end position="294"/>
    </location>
</feature>
<dbReference type="PANTHER" id="PTHR15959:SF0">
    <property type="entry name" value="SYNTAXIN-18"/>
    <property type="match status" value="1"/>
</dbReference>
<evidence type="ECO:0000256" key="8">
    <source>
        <dbReference type="ARBA" id="ARBA00023136"/>
    </source>
</evidence>
<evidence type="ECO:0000256" key="7">
    <source>
        <dbReference type="ARBA" id="ARBA00023054"/>
    </source>
</evidence>
<dbReference type="Gene3D" id="1.20.58.70">
    <property type="match status" value="1"/>
</dbReference>
<evidence type="ECO:0000256" key="3">
    <source>
        <dbReference type="ARBA" id="ARBA00022448"/>
    </source>
</evidence>
<proteinExistence type="inferred from homology"/>
<evidence type="ECO:0000256" key="2">
    <source>
        <dbReference type="ARBA" id="ARBA00009063"/>
    </source>
</evidence>
<feature type="region of interest" description="Disordered" evidence="9">
    <location>
        <begin position="160"/>
        <end position="216"/>
    </location>
</feature>
<evidence type="ECO:0000256" key="5">
    <source>
        <dbReference type="ARBA" id="ARBA00022927"/>
    </source>
</evidence>